<dbReference type="AlphaFoldDB" id="A0A7S3LVW8"/>
<evidence type="ECO:0000256" key="1">
    <source>
        <dbReference type="ARBA" id="ARBA00022574"/>
    </source>
</evidence>
<keyword evidence="2" id="KW-0677">Repeat</keyword>
<evidence type="ECO:0000313" key="4">
    <source>
        <dbReference type="EMBL" id="CAE0267034.1"/>
    </source>
</evidence>
<keyword evidence="1 3" id="KW-0853">WD repeat</keyword>
<reference evidence="4" key="1">
    <citation type="submission" date="2021-01" db="EMBL/GenBank/DDBJ databases">
        <authorList>
            <person name="Corre E."/>
            <person name="Pelletier E."/>
            <person name="Niang G."/>
            <person name="Scheremetjew M."/>
            <person name="Finn R."/>
            <person name="Kale V."/>
            <person name="Holt S."/>
            <person name="Cochrane G."/>
            <person name="Meng A."/>
            <person name="Brown T."/>
            <person name="Cohen L."/>
        </authorList>
    </citation>
    <scope>NUCLEOTIDE SEQUENCE</scope>
    <source>
        <strain evidence="4">NIES-2562</strain>
    </source>
</reference>
<feature type="repeat" description="WD" evidence="3">
    <location>
        <begin position="297"/>
        <end position="329"/>
    </location>
</feature>
<gene>
    <name evidence="4" type="ORF">PBIL07802_LOCUS29377</name>
</gene>
<dbReference type="InterPro" id="IPR039328">
    <property type="entry name" value="WDR89"/>
</dbReference>
<evidence type="ECO:0000256" key="3">
    <source>
        <dbReference type="PROSITE-ProRule" id="PRU00221"/>
    </source>
</evidence>
<evidence type="ECO:0000256" key="2">
    <source>
        <dbReference type="ARBA" id="ARBA00022737"/>
    </source>
</evidence>
<dbReference type="InterPro" id="IPR036322">
    <property type="entry name" value="WD40_repeat_dom_sf"/>
</dbReference>
<dbReference type="Gene3D" id="2.130.10.10">
    <property type="entry name" value="YVTN repeat-like/Quinoprotein amine dehydrogenase"/>
    <property type="match status" value="2"/>
</dbReference>
<dbReference type="PROSITE" id="PS50082">
    <property type="entry name" value="WD_REPEATS_2"/>
    <property type="match status" value="1"/>
</dbReference>
<accession>A0A7S3LVW8</accession>
<organism evidence="4">
    <name type="scientific">Palpitomonas bilix</name>
    <dbReference type="NCBI Taxonomy" id="652834"/>
    <lineage>
        <taxon>Eukaryota</taxon>
        <taxon>Eukaryota incertae sedis</taxon>
    </lineage>
</organism>
<dbReference type="PANTHER" id="PTHR22889:SF0">
    <property type="entry name" value="WD REPEAT-CONTAINING PROTEIN 89"/>
    <property type="match status" value="1"/>
</dbReference>
<dbReference type="EMBL" id="HBIB01044887">
    <property type="protein sequence ID" value="CAE0267034.1"/>
    <property type="molecule type" value="Transcribed_RNA"/>
</dbReference>
<dbReference type="SUPFAM" id="SSF50978">
    <property type="entry name" value="WD40 repeat-like"/>
    <property type="match status" value="1"/>
</dbReference>
<dbReference type="PANTHER" id="PTHR22889">
    <property type="entry name" value="WD REPEAT-CONTAINING PROTEIN 89"/>
    <property type="match status" value="1"/>
</dbReference>
<dbReference type="InterPro" id="IPR001680">
    <property type="entry name" value="WD40_rpt"/>
</dbReference>
<protein>
    <recommendedName>
        <fullName evidence="5">Guanine nucleotide-binding protein subunit beta-like protein</fullName>
    </recommendedName>
</protein>
<evidence type="ECO:0008006" key="5">
    <source>
        <dbReference type="Google" id="ProtNLM"/>
    </source>
</evidence>
<proteinExistence type="predicted"/>
<dbReference type="InterPro" id="IPR015943">
    <property type="entry name" value="WD40/YVTN_repeat-like_dom_sf"/>
</dbReference>
<sequence>MLPHIGVEFQPVGVAKVPSKGEDGVYCMATCVSPSETNMIVTTSEKEILLFDFPTLRPSRKFVGHNGPVGGAGFFRGDAENMIFSVGGEGDASVKLWDMRQQNEVSTLRGSDAELFSADINADNTVVAAGGMENIYCWDITAMKLLRKYEEGHCDDVVQTKFHPTNSQLLCTASMDGLICRADISIAEDMDAFDTILPTDISVSRIGLFGPNEDFLYCVSTNETLTLWNLDTAALLVDTGDTRQAVKTATGLEAEYLIDCYFDASAEGLLMMVGTSEGAAAMVDVQTSGMVGRASLYSGHTDIIRDFAINTTAGWVTTCGEDSVIALWQAKPPLVDAAAHHNVEEEG</sequence>
<name>A0A7S3LVW8_9EUKA</name>
<dbReference type="Pfam" id="PF00400">
    <property type="entry name" value="WD40"/>
    <property type="match status" value="2"/>
</dbReference>
<dbReference type="SMART" id="SM00320">
    <property type="entry name" value="WD40"/>
    <property type="match status" value="5"/>
</dbReference>